<evidence type="ECO:0000313" key="5">
    <source>
        <dbReference type="RefSeq" id="XP_026669855.1"/>
    </source>
</evidence>
<reference evidence="2 3" key="1">
    <citation type="submission" date="2025-04" db="UniProtKB">
        <authorList>
            <consortium name="RefSeq"/>
        </authorList>
    </citation>
    <scope>IDENTIFICATION</scope>
    <source>
        <tissue evidence="2 3">Whole body</tissue>
    </source>
</reference>
<dbReference type="RefSeq" id="XP_026669846.1">
    <property type="nucleotide sequence ID" value="XM_026814045.1"/>
</dbReference>
<evidence type="ECO:0000313" key="6">
    <source>
        <dbReference type="RefSeq" id="XP_026669858.1"/>
    </source>
</evidence>
<dbReference type="AlphaFoldDB" id="A0AAJ7S1R8"/>
<dbReference type="RefSeq" id="XP_026669855.1">
    <property type="nucleotide sequence ID" value="XM_026814054.1"/>
</dbReference>
<gene>
    <name evidence="2 3 4 5 6 7" type="primary">LOC108625582</name>
</gene>
<sequence length="254" mass="25130">MSESQFDLTISAGDTTMNNSVIFVLIVSTIVVGNGKSIEKRGTLSSSYRSQYLPPAAPSSIFTGAPSPTYAAPAFAPVSSLTVPSSAYGVPAPVSSPIQSVAAISAVPAPAFTVPALPSSTYGVPGSSVAGSSVAGPSYALPAPASSVSFVSQPGFVSSTFGSGVASSVSLSNVPSDSYGVPSPIAGPPSRVQLSLPSVGYANGNGALLGQFSLPSKSYGVPSTVQVGSGISSTLLASQGDGYSYPVPSRKLVI</sequence>
<organism evidence="1 5">
    <name type="scientific">Ceratina calcarata</name>
    <dbReference type="NCBI Taxonomy" id="156304"/>
    <lineage>
        <taxon>Eukaryota</taxon>
        <taxon>Metazoa</taxon>
        <taxon>Ecdysozoa</taxon>
        <taxon>Arthropoda</taxon>
        <taxon>Hexapoda</taxon>
        <taxon>Insecta</taxon>
        <taxon>Pterygota</taxon>
        <taxon>Neoptera</taxon>
        <taxon>Endopterygota</taxon>
        <taxon>Hymenoptera</taxon>
        <taxon>Apocrita</taxon>
        <taxon>Aculeata</taxon>
        <taxon>Apoidea</taxon>
        <taxon>Anthophila</taxon>
        <taxon>Apidae</taxon>
        <taxon>Ceratina</taxon>
        <taxon>Zadontomerus</taxon>
    </lineage>
</organism>
<evidence type="ECO:0000313" key="1">
    <source>
        <dbReference type="Proteomes" id="UP000694925"/>
    </source>
</evidence>
<dbReference type="RefSeq" id="XP_026669858.1">
    <property type="nucleotide sequence ID" value="XM_026814057.1"/>
</dbReference>
<dbReference type="RefSeq" id="XP_026669867.1">
    <property type="nucleotide sequence ID" value="XM_026814066.1"/>
</dbReference>
<evidence type="ECO:0000313" key="7">
    <source>
        <dbReference type="RefSeq" id="XP_026669867.1"/>
    </source>
</evidence>
<name>A0AAJ7S1R8_9HYME</name>
<evidence type="ECO:0000313" key="4">
    <source>
        <dbReference type="RefSeq" id="XP_026669853.1"/>
    </source>
</evidence>
<evidence type="ECO:0000313" key="3">
    <source>
        <dbReference type="RefSeq" id="XP_026669846.1"/>
    </source>
</evidence>
<keyword evidence="1" id="KW-1185">Reference proteome</keyword>
<evidence type="ECO:0000313" key="2">
    <source>
        <dbReference type="RefSeq" id="XP_017881171.1"/>
    </source>
</evidence>
<protein>
    <submittedName>
        <fullName evidence="2 3">Cuticle protein 16.5-like</fullName>
    </submittedName>
</protein>
<accession>A0AAJ7S1R8</accession>
<dbReference type="GeneID" id="108625582"/>
<dbReference type="RefSeq" id="XP_026669853.1">
    <property type="nucleotide sequence ID" value="XM_026814052.1"/>
</dbReference>
<dbReference type="RefSeq" id="XP_017881171.1">
    <property type="nucleotide sequence ID" value="XM_018025682.2"/>
</dbReference>
<dbReference type="KEGG" id="ccal:108625582"/>
<proteinExistence type="predicted"/>
<dbReference type="Proteomes" id="UP000694925">
    <property type="component" value="Unplaced"/>
</dbReference>